<evidence type="ECO:0000259" key="1">
    <source>
        <dbReference type="SMART" id="SM00487"/>
    </source>
</evidence>
<comment type="caution">
    <text evidence="2">The sequence shown here is derived from an EMBL/GenBank/DDBJ whole genome shotgun (WGS) entry which is preliminary data.</text>
</comment>
<dbReference type="OrthoDB" id="9760715at2"/>
<keyword evidence="2" id="KW-0347">Helicase</keyword>
<keyword evidence="3" id="KW-1185">Reference proteome</keyword>
<dbReference type="Gene3D" id="3.40.50.300">
    <property type="entry name" value="P-loop containing nucleotide triphosphate hydrolases"/>
    <property type="match status" value="1"/>
</dbReference>
<protein>
    <submittedName>
        <fullName evidence="2">Helicase-like protein</fullName>
    </submittedName>
</protein>
<dbReference type="InterPro" id="IPR001650">
    <property type="entry name" value="Helicase_C-like"/>
</dbReference>
<dbReference type="EMBL" id="SNXW01000021">
    <property type="protein sequence ID" value="TDP78651.1"/>
    <property type="molecule type" value="Genomic_DNA"/>
</dbReference>
<dbReference type="Proteomes" id="UP000294593">
    <property type="component" value="Unassembled WGS sequence"/>
</dbReference>
<dbReference type="GO" id="GO:0005524">
    <property type="term" value="F:ATP binding"/>
    <property type="evidence" value="ECO:0007669"/>
    <property type="project" value="InterPro"/>
</dbReference>
<evidence type="ECO:0000313" key="3">
    <source>
        <dbReference type="Proteomes" id="UP000294593"/>
    </source>
</evidence>
<name>A0A4R6QZ97_9BURK</name>
<dbReference type="RefSeq" id="WP_133611351.1">
    <property type="nucleotide sequence ID" value="NZ_SNXW01000021.1"/>
</dbReference>
<sequence>METEAIQAEITDTQPELTLSLPDFIASFGTGLLQAVQAQNAPVYNKDPHPDRALVMEQLLRTPFVEQQHVVQACARLLVDVGERACIINGEMGTGKTIMAIALAAVLSTAGLNRNLVVCPPHLVYKWRREIKQTVPGAAVWILNGPDTLRKLLLLRAMQERPTAPTFFIMGRVRMRMGFNWKPSFTLRTVCERTEAGDFSAQRVAACPRCGQPIHGDDPEGLPRPLSPVEAMEVLNVHQTACKACGEALWTLYRNGPTRSKEEVMTEALKQIPTIGDKTAAKLLKIFGSDRIGSMLEDNVHEFINLMDEDGDLVFTDRQARRMERAMANKEFSFGTGGYQPSEFIKRYLPKGFFETVIADEGHEFKNEGSAQGQAFGVIASQCRKAILLTGTLMGGYADDLFYLLWRLNPQLMIDDGFTARDGSLTSASMAYMREHGVLKDIYKESSGVDGQRAHRTAKGKTKTTHRVAKAPGFSPVGIMRYVLPLTAFLRLKDIGGNILPPYKEEMVPIAMTDDQAAAYAHLAGRLQEELAQAMRCGDKTLMGVVLNVLLAWPDCAFRSELVYHPRTRALLASAPQIFVDEHELSPKEERLVSLCKEAKARGRRVLVYTTYTGVRDTTSRLRSILELQGFKVAVLRAAVDAAEREDWILEKVDQGVEVIITNPELVKTGLDLMEFPTIVFLQSGYNVYTLQQAARRSWRIGQRCDVEVYFLGFLGTAQISCLQLMATKIAVSQSTSGEMPETGLDVLNEGGDSIEVELARQLLAA</sequence>
<dbReference type="PANTHER" id="PTHR10799">
    <property type="entry name" value="SNF2/RAD54 HELICASE FAMILY"/>
    <property type="match status" value="1"/>
</dbReference>
<organism evidence="2 3">
    <name type="scientific">Aquabacterium commune</name>
    <dbReference type="NCBI Taxonomy" id="70586"/>
    <lineage>
        <taxon>Bacteria</taxon>
        <taxon>Pseudomonadati</taxon>
        <taxon>Pseudomonadota</taxon>
        <taxon>Betaproteobacteria</taxon>
        <taxon>Burkholderiales</taxon>
        <taxon>Aquabacterium</taxon>
    </lineage>
</organism>
<evidence type="ECO:0000313" key="2">
    <source>
        <dbReference type="EMBL" id="TDP78651.1"/>
    </source>
</evidence>
<proteinExistence type="predicted"/>
<keyword evidence="2" id="KW-0378">Hydrolase</keyword>
<dbReference type="Pfam" id="PF00271">
    <property type="entry name" value="Helicase_C"/>
    <property type="match status" value="1"/>
</dbReference>
<dbReference type="Gene3D" id="3.40.50.10810">
    <property type="entry name" value="Tandem AAA-ATPase domain"/>
    <property type="match status" value="2"/>
</dbReference>
<dbReference type="InterPro" id="IPR014001">
    <property type="entry name" value="Helicase_ATP-bd"/>
</dbReference>
<dbReference type="InterPro" id="IPR000330">
    <property type="entry name" value="SNF2_N"/>
</dbReference>
<feature type="domain" description="Helicase ATP-binding" evidence="1">
    <location>
        <begin position="59"/>
        <end position="428"/>
    </location>
</feature>
<keyword evidence="2" id="KW-0067">ATP-binding</keyword>
<dbReference type="GO" id="GO:0004386">
    <property type="term" value="F:helicase activity"/>
    <property type="evidence" value="ECO:0007669"/>
    <property type="project" value="UniProtKB-KW"/>
</dbReference>
<dbReference type="InterPro" id="IPR038718">
    <property type="entry name" value="SNF2-like_sf"/>
</dbReference>
<reference evidence="2 3" key="1">
    <citation type="submission" date="2019-03" db="EMBL/GenBank/DDBJ databases">
        <title>Genomic Encyclopedia of Type Strains, Phase IV (KMG-IV): sequencing the most valuable type-strain genomes for metagenomic binning, comparative biology and taxonomic classification.</title>
        <authorList>
            <person name="Goeker M."/>
        </authorList>
    </citation>
    <scope>NUCLEOTIDE SEQUENCE [LARGE SCALE GENOMIC DNA]</scope>
    <source>
        <strain evidence="2 3">DSM 11901</strain>
    </source>
</reference>
<dbReference type="AlphaFoldDB" id="A0A4R6QZ97"/>
<accession>A0A4R6QZ97</accession>
<gene>
    <name evidence="2" type="ORF">EV672_1213</name>
</gene>
<dbReference type="Pfam" id="PF00176">
    <property type="entry name" value="SNF2-rel_dom"/>
    <property type="match status" value="1"/>
</dbReference>
<dbReference type="SMART" id="SM00487">
    <property type="entry name" value="DEXDc"/>
    <property type="match status" value="1"/>
</dbReference>
<dbReference type="SUPFAM" id="SSF52540">
    <property type="entry name" value="P-loop containing nucleoside triphosphate hydrolases"/>
    <property type="match status" value="3"/>
</dbReference>
<dbReference type="InterPro" id="IPR027417">
    <property type="entry name" value="P-loop_NTPase"/>
</dbReference>
<keyword evidence="2" id="KW-0547">Nucleotide-binding</keyword>